<dbReference type="InterPro" id="IPR018062">
    <property type="entry name" value="HTH_AraC-typ_CS"/>
</dbReference>
<dbReference type="PANTHER" id="PTHR30532:SF1">
    <property type="entry name" value="IRON(3+)-HYDROXAMATE-BINDING PROTEIN FHUD"/>
    <property type="match status" value="1"/>
</dbReference>
<keyword evidence="5" id="KW-0805">Transcription regulation</keyword>
<evidence type="ECO:0000256" key="7">
    <source>
        <dbReference type="ARBA" id="ARBA00023163"/>
    </source>
</evidence>
<dbReference type="Pfam" id="PF12833">
    <property type="entry name" value="HTH_18"/>
    <property type="match status" value="1"/>
</dbReference>
<accession>A0A511V7R8</accession>
<dbReference type="CDD" id="cd01146">
    <property type="entry name" value="FhuD"/>
    <property type="match status" value="1"/>
</dbReference>
<gene>
    <name evidence="11" type="ORF">ADA01nite_14280</name>
</gene>
<dbReference type="GO" id="GO:0030288">
    <property type="term" value="C:outer membrane-bounded periplasmic space"/>
    <property type="evidence" value="ECO:0007669"/>
    <property type="project" value="TreeGrafter"/>
</dbReference>
<dbReference type="InterPro" id="IPR051313">
    <property type="entry name" value="Bact_iron-sidero_bind"/>
</dbReference>
<dbReference type="SMART" id="SM00342">
    <property type="entry name" value="HTH_ARAC"/>
    <property type="match status" value="1"/>
</dbReference>
<comment type="subcellular location">
    <subcellularLocation>
        <location evidence="1">Cell envelope</location>
    </subcellularLocation>
</comment>
<dbReference type="PRINTS" id="PR00032">
    <property type="entry name" value="HTHARAC"/>
</dbReference>
<dbReference type="SUPFAM" id="SSF46689">
    <property type="entry name" value="Homeodomain-like"/>
    <property type="match status" value="2"/>
</dbReference>
<dbReference type="GO" id="GO:0043565">
    <property type="term" value="F:sequence-specific DNA binding"/>
    <property type="evidence" value="ECO:0007669"/>
    <property type="project" value="InterPro"/>
</dbReference>
<dbReference type="EMBL" id="BJXX01000058">
    <property type="protein sequence ID" value="GEN33968.1"/>
    <property type="molecule type" value="Genomic_DNA"/>
</dbReference>
<evidence type="ECO:0000259" key="10">
    <source>
        <dbReference type="PROSITE" id="PS50983"/>
    </source>
</evidence>
<evidence type="ECO:0000256" key="8">
    <source>
        <dbReference type="SAM" id="MobiDB-lite"/>
    </source>
</evidence>
<keyword evidence="7" id="KW-0804">Transcription</keyword>
<dbReference type="OrthoDB" id="152124at2"/>
<evidence type="ECO:0000313" key="11">
    <source>
        <dbReference type="EMBL" id="GEN33968.1"/>
    </source>
</evidence>
<keyword evidence="4" id="KW-0732">Signal</keyword>
<feature type="compositionally biased region" description="Basic and acidic residues" evidence="8">
    <location>
        <begin position="273"/>
        <end position="283"/>
    </location>
</feature>
<evidence type="ECO:0000256" key="4">
    <source>
        <dbReference type="ARBA" id="ARBA00022729"/>
    </source>
</evidence>
<dbReference type="SUPFAM" id="SSF53807">
    <property type="entry name" value="Helical backbone' metal receptor"/>
    <property type="match status" value="1"/>
</dbReference>
<proteinExistence type="inferred from homology"/>
<feature type="domain" description="Fe/B12 periplasmic-binding" evidence="10">
    <location>
        <begin position="409"/>
        <end position="665"/>
    </location>
</feature>
<evidence type="ECO:0000259" key="9">
    <source>
        <dbReference type="PROSITE" id="PS01124"/>
    </source>
</evidence>
<dbReference type="GO" id="GO:1901678">
    <property type="term" value="P:iron coordination entity transport"/>
    <property type="evidence" value="ECO:0007669"/>
    <property type="project" value="UniProtKB-ARBA"/>
</dbReference>
<evidence type="ECO:0000256" key="5">
    <source>
        <dbReference type="ARBA" id="ARBA00023015"/>
    </source>
</evidence>
<dbReference type="InterPro" id="IPR018060">
    <property type="entry name" value="HTH_AraC"/>
</dbReference>
<evidence type="ECO:0000313" key="12">
    <source>
        <dbReference type="Proteomes" id="UP000321157"/>
    </source>
</evidence>
<keyword evidence="12" id="KW-1185">Reference proteome</keyword>
<name>A0A511V7R8_9BACL</name>
<keyword evidence="3" id="KW-0813">Transport</keyword>
<evidence type="ECO:0000256" key="6">
    <source>
        <dbReference type="ARBA" id="ARBA00023125"/>
    </source>
</evidence>
<feature type="domain" description="HTH araC/xylS-type" evidence="9">
    <location>
        <begin position="177"/>
        <end position="275"/>
    </location>
</feature>
<evidence type="ECO:0000256" key="1">
    <source>
        <dbReference type="ARBA" id="ARBA00004196"/>
    </source>
</evidence>
<keyword evidence="6" id="KW-0238">DNA-binding</keyword>
<feature type="region of interest" description="Disordered" evidence="8">
    <location>
        <begin position="273"/>
        <end position="292"/>
    </location>
</feature>
<dbReference type="Pfam" id="PF01497">
    <property type="entry name" value="Peripla_BP_2"/>
    <property type="match status" value="1"/>
</dbReference>
<dbReference type="Gene3D" id="1.10.10.60">
    <property type="entry name" value="Homeodomain-like"/>
    <property type="match status" value="2"/>
</dbReference>
<reference evidence="11 12" key="1">
    <citation type="submission" date="2019-07" db="EMBL/GenBank/DDBJ databases">
        <title>Whole genome shotgun sequence of Aneurinibacillus danicus NBRC 102444.</title>
        <authorList>
            <person name="Hosoyama A."/>
            <person name="Uohara A."/>
            <person name="Ohji S."/>
            <person name="Ichikawa N."/>
        </authorList>
    </citation>
    <scope>NUCLEOTIDE SEQUENCE [LARGE SCALE GENOMIC DNA]</scope>
    <source>
        <strain evidence="11 12">NBRC 102444</strain>
    </source>
</reference>
<sequence>MSFQDQLLLWNHASLKVLDVRHATLHPGDSLHAYRLPASVFLLTTRGVAQVLLDGIAYAADKSLVCHAGKGALLDIVEVVETLEYYMVFYKAVLTMPCRRELLRMYQTSNPFLAQYAFAPPCPLPLFSKIEQMQRQWQQSGALEKFHVKALFHHFVYDLLQQSQTLGSGATQPQLITQAIHYLEERYAEPITLNSLTAALDCNARQLQRLFKARLNIGPMEYLLQVRLKQAKALLKHTNITLAQIAEAVGYMDSYYFSRIFKKYTGVSPRQYKEQARDREHRRQTPLHKSRSSIVPGSAQLYSVTASDDNSSHYQAGEVIHSYTSSKAAMTNSLTSMLPLLLGAHSLTTSAGAYSAGEISPADSVTVQPTVSSDEAGNAGITGSTAAASMRRIIKHQKGEFALEQKPEKIVVLDYQYIDQLLKLGDQPIGSVIPTIESSSFPDYLTGKLTDIKVLGTKEEPDLEAIVQAAPDLIICTAFQEHIFEKLVEIAPTLMFDRNEDWRTTLLTFGSIVGKEQIAQNVLDRYQKRIDALKAALTDKLGGQTVALIRPRDQMIRLQTAKHRTAKILYGDLGMSPPQMVMDSTKTSFTISLEAMSALNADHLIVLQDDSNTELVEEYQQTAIWKNVPAVQANQVYTVDTTLWVGYYGPFAINQIVDEIAEAML</sequence>
<dbReference type="PROSITE" id="PS01124">
    <property type="entry name" value="HTH_ARAC_FAMILY_2"/>
    <property type="match status" value="1"/>
</dbReference>
<organism evidence="11 12">
    <name type="scientific">Aneurinibacillus danicus</name>
    <dbReference type="NCBI Taxonomy" id="267746"/>
    <lineage>
        <taxon>Bacteria</taxon>
        <taxon>Bacillati</taxon>
        <taxon>Bacillota</taxon>
        <taxon>Bacilli</taxon>
        <taxon>Bacillales</taxon>
        <taxon>Paenibacillaceae</taxon>
        <taxon>Aneurinibacillus group</taxon>
        <taxon>Aneurinibacillus</taxon>
    </lineage>
</organism>
<dbReference type="PANTHER" id="PTHR30532">
    <property type="entry name" value="IRON III DICITRATE-BINDING PERIPLASMIC PROTEIN"/>
    <property type="match status" value="1"/>
</dbReference>
<comment type="similarity">
    <text evidence="2">Belongs to the bacterial solute-binding protein 8 family.</text>
</comment>
<dbReference type="InterPro" id="IPR020449">
    <property type="entry name" value="Tscrpt_reg_AraC-type_HTH"/>
</dbReference>
<dbReference type="Gene3D" id="3.40.50.1980">
    <property type="entry name" value="Nitrogenase molybdenum iron protein domain"/>
    <property type="match status" value="2"/>
</dbReference>
<dbReference type="AlphaFoldDB" id="A0A511V7R8"/>
<dbReference type="GO" id="GO:0003700">
    <property type="term" value="F:DNA-binding transcription factor activity"/>
    <property type="evidence" value="ECO:0007669"/>
    <property type="project" value="InterPro"/>
</dbReference>
<dbReference type="PROSITE" id="PS50983">
    <property type="entry name" value="FE_B12_PBP"/>
    <property type="match status" value="1"/>
</dbReference>
<evidence type="ECO:0008006" key="13">
    <source>
        <dbReference type="Google" id="ProtNLM"/>
    </source>
</evidence>
<dbReference type="Proteomes" id="UP000321157">
    <property type="component" value="Unassembled WGS sequence"/>
</dbReference>
<evidence type="ECO:0000256" key="2">
    <source>
        <dbReference type="ARBA" id="ARBA00008814"/>
    </source>
</evidence>
<dbReference type="InterPro" id="IPR002491">
    <property type="entry name" value="ABC_transptr_periplasmic_BD"/>
</dbReference>
<dbReference type="PROSITE" id="PS00041">
    <property type="entry name" value="HTH_ARAC_FAMILY_1"/>
    <property type="match status" value="1"/>
</dbReference>
<comment type="caution">
    <text evidence="11">The sequence shown here is derived from an EMBL/GenBank/DDBJ whole genome shotgun (WGS) entry which is preliminary data.</text>
</comment>
<protein>
    <recommendedName>
        <fullName evidence="13">AraC family transcriptional regulator</fullName>
    </recommendedName>
</protein>
<dbReference type="RefSeq" id="WP_146809258.1">
    <property type="nucleotide sequence ID" value="NZ_BJXX01000058.1"/>
</dbReference>
<evidence type="ECO:0000256" key="3">
    <source>
        <dbReference type="ARBA" id="ARBA00022448"/>
    </source>
</evidence>
<dbReference type="InterPro" id="IPR009057">
    <property type="entry name" value="Homeodomain-like_sf"/>
</dbReference>